<dbReference type="PANTHER" id="PTHR12812">
    <property type="entry name" value="HEPARAN SULFATE 6-O-SULFOTRANSFERASE 3"/>
    <property type="match status" value="1"/>
</dbReference>
<evidence type="ECO:0000256" key="9">
    <source>
        <dbReference type="RuleBase" id="RU364122"/>
    </source>
</evidence>
<comment type="similarity">
    <text evidence="2 9">Belongs to the sulfotransferase 6 family.</text>
</comment>
<keyword evidence="5 9" id="KW-0735">Signal-anchor</keyword>
<evidence type="ECO:0000313" key="11">
    <source>
        <dbReference type="Proteomes" id="UP000242188"/>
    </source>
</evidence>
<evidence type="ECO:0000256" key="3">
    <source>
        <dbReference type="ARBA" id="ARBA00022679"/>
    </source>
</evidence>
<keyword evidence="7 9" id="KW-0472">Membrane</keyword>
<evidence type="ECO:0000256" key="5">
    <source>
        <dbReference type="ARBA" id="ARBA00022968"/>
    </source>
</evidence>
<dbReference type="FunFam" id="3.40.50.300:FF:000347">
    <property type="entry name" value="Heparan-sulfate 6-O-sulfotransferase"/>
    <property type="match status" value="1"/>
</dbReference>
<evidence type="ECO:0000313" key="10">
    <source>
        <dbReference type="EMBL" id="OWF44657.1"/>
    </source>
</evidence>
<dbReference type="SUPFAM" id="SSF52540">
    <property type="entry name" value="P-loop containing nucleoside triphosphate hydrolases"/>
    <property type="match status" value="1"/>
</dbReference>
<dbReference type="Gene3D" id="3.40.50.300">
    <property type="entry name" value="P-loop containing nucleotide triphosphate hydrolases"/>
    <property type="match status" value="1"/>
</dbReference>
<evidence type="ECO:0000256" key="6">
    <source>
        <dbReference type="ARBA" id="ARBA00022989"/>
    </source>
</evidence>
<comment type="subcellular location">
    <subcellularLocation>
        <location evidence="1 9">Membrane</location>
        <topology evidence="1 9">Single-pass type II membrane protein</topology>
    </subcellularLocation>
</comment>
<dbReference type="InterPro" id="IPR027417">
    <property type="entry name" value="P-loop_NTPase"/>
</dbReference>
<comment type="caution">
    <text evidence="10">The sequence shown here is derived from an EMBL/GenBank/DDBJ whole genome shotgun (WGS) entry which is preliminary data.</text>
</comment>
<comment type="function">
    <text evidence="9">6-O-sulfation enzyme which catalyzes the transfer of sulfate from 3'-phosphoadenosine 5'-phosphosulfate (PAPS) to position 6 of the N-sulfoglucosamine residue (GlcNS) of heparan sulfate.</text>
</comment>
<dbReference type="PANTHER" id="PTHR12812:SF0">
    <property type="entry name" value="HEPARAN-SULFATE 6-O-SULFOTRANSFERASE"/>
    <property type="match status" value="1"/>
</dbReference>
<dbReference type="EMBL" id="NEDP02004706">
    <property type="protein sequence ID" value="OWF44657.1"/>
    <property type="molecule type" value="Genomic_DNA"/>
</dbReference>
<comment type="catalytic activity">
    <reaction evidence="9">
        <text>alpha-D-glucosaminyl-[heparan sulfate](n) + 3'-phosphoadenylyl sulfate = 6-sulfo-alpha-D-glucosaminyl-[heparan sulfate](n) + adenosine 3',5'-bisphosphate + H(+)</text>
        <dbReference type="Rhea" id="RHEA:56604"/>
        <dbReference type="Rhea" id="RHEA-COMP:9830"/>
        <dbReference type="Rhea" id="RHEA-COMP:14621"/>
        <dbReference type="ChEBI" id="CHEBI:15378"/>
        <dbReference type="ChEBI" id="CHEBI:58339"/>
        <dbReference type="ChEBI" id="CHEBI:58343"/>
        <dbReference type="ChEBI" id="CHEBI:58388"/>
        <dbReference type="ChEBI" id="CHEBI:140604"/>
    </reaction>
</comment>
<name>A0A210Q7E1_MIZYE</name>
<evidence type="ECO:0000256" key="1">
    <source>
        <dbReference type="ARBA" id="ARBA00004606"/>
    </source>
</evidence>
<dbReference type="InterPro" id="IPR010635">
    <property type="entry name" value="Heparan_SO4-6-sulfoTrfase"/>
</dbReference>
<proteinExistence type="inferred from homology"/>
<dbReference type="GO" id="GO:0017095">
    <property type="term" value="F:heparan sulfate 6-sulfotransferase activity"/>
    <property type="evidence" value="ECO:0007669"/>
    <property type="project" value="TreeGrafter"/>
</dbReference>
<feature type="transmembrane region" description="Helical" evidence="9">
    <location>
        <begin position="7"/>
        <end position="26"/>
    </location>
</feature>
<dbReference type="EC" id="2.8.2.-" evidence="9"/>
<evidence type="ECO:0000256" key="4">
    <source>
        <dbReference type="ARBA" id="ARBA00022692"/>
    </source>
</evidence>
<evidence type="ECO:0000256" key="8">
    <source>
        <dbReference type="ARBA" id="ARBA00023180"/>
    </source>
</evidence>
<dbReference type="AlphaFoldDB" id="A0A210Q7E1"/>
<dbReference type="Proteomes" id="UP000242188">
    <property type="component" value="Unassembled WGS sequence"/>
</dbReference>
<evidence type="ECO:0000256" key="2">
    <source>
        <dbReference type="ARBA" id="ARBA00010109"/>
    </source>
</evidence>
<reference evidence="10 11" key="1">
    <citation type="journal article" date="2017" name="Nat. Ecol. Evol.">
        <title>Scallop genome provides insights into evolution of bilaterian karyotype and development.</title>
        <authorList>
            <person name="Wang S."/>
            <person name="Zhang J."/>
            <person name="Jiao W."/>
            <person name="Li J."/>
            <person name="Xun X."/>
            <person name="Sun Y."/>
            <person name="Guo X."/>
            <person name="Huan P."/>
            <person name="Dong B."/>
            <person name="Zhang L."/>
            <person name="Hu X."/>
            <person name="Sun X."/>
            <person name="Wang J."/>
            <person name="Zhao C."/>
            <person name="Wang Y."/>
            <person name="Wang D."/>
            <person name="Huang X."/>
            <person name="Wang R."/>
            <person name="Lv J."/>
            <person name="Li Y."/>
            <person name="Zhang Z."/>
            <person name="Liu B."/>
            <person name="Lu W."/>
            <person name="Hui Y."/>
            <person name="Liang J."/>
            <person name="Zhou Z."/>
            <person name="Hou R."/>
            <person name="Li X."/>
            <person name="Liu Y."/>
            <person name="Li H."/>
            <person name="Ning X."/>
            <person name="Lin Y."/>
            <person name="Zhao L."/>
            <person name="Xing Q."/>
            <person name="Dou J."/>
            <person name="Li Y."/>
            <person name="Mao J."/>
            <person name="Guo H."/>
            <person name="Dou H."/>
            <person name="Li T."/>
            <person name="Mu C."/>
            <person name="Jiang W."/>
            <person name="Fu Q."/>
            <person name="Fu X."/>
            <person name="Miao Y."/>
            <person name="Liu J."/>
            <person name="Yu Q."/>
            <person name="Li R."/>
            <person name="Liao H."/>
            <person name="Li X."/>
            <person name="Kong Y."/>
            <person name="Jiang Z."/>
            <person name="Chourrout D."/>
            <person name="Li R."/>
            <person name="Bao Z."/>
        </authorList>
    </citation>
    <scope>NUCLEOTIDE SEQUENCE [LARGE SCALE GENOMIC DNA]</scope>
    <source>
        <strain evidence="10 11">PY_sf001</strain>
    </source>
</reference>
<sequence length="373" mass="44232">MFKRGWRAYLVVVIFVVLTILYMGYICQNNFCSFSSSRRNAEGQSDDRFSDISKLVPDTFSPQIVDREYQLDLDDEDVLVFLHIQKTGGTTFGRHLVKNLDVGKPCVCRKTMKKCECLTRKKTLWLFSRYSTGWACGLHADWTELKNCVDSAMDKQEELHRERRYHYITILRDPIGRYLSEFKHVQRGATWKTARLFCNGRQATLEEVPFCYEGETWENVDLRSFLNCKYNLANNRQTRMLANLSKINCYNKTGLSDEERDQKMLESAIENLQNFSFFGLTEFQKETQMLFEHTFNLKFIEDFEQHNATHRKRLPISEENMFKIKEFNDLDMKLYQFARELFQRRVEKMKEDLREEIQDSTNDQEIVAFSGDT</sequence>
<evidence type="ECO:0000256" key="7">
    <source>
        <dbReference type="ARBA" id="ARBA00023136"/>
    </source>
</evidence>
<dbReference type="GO" id="GO:0016020">
    <property type="term" value="C:membrane"/>
    <property type="evidence" value="ECO:0007669"/>
    <property type="project" value="UniProtKB-SubCell"/>
</dbReference>
<keyword evidence="8" id="KW-0325">Glycoprotein</keyword>
<keyword evidence="4 9" id="KW-0812">Transmembrane</keyword>
<keyword evidence="11" id="KW-1185">Reference proteome</keyword>
<protein>
    <recommendedName>
        <fullName evidence="9">Heparan-sulfate 6-O-sulfotransferase</fullName>
        <ecNumber evidence="9">2.8.2.-</ecNumber>
    </recommendedName>
</protein>
<keyword evidence="6 9" id="KW-1133">Transmembrane helix</keyword>
<accession>A0A210Q7E1</accession>
<keyword evidence="3 9" id="KW-0808">Transferase</keyword>
<gene>
    <name evidence="10" type="ORF">KP79_PYT20453</name>
</gene>
<organism evidence="10 11">
    <name type="scientific">Mizuhopecten yessoensis</name>
    <name type="common">Japanese scallop</name>
    <name type="synonym">Patinopecten yessoensis</name>
    <dbReference type="NCBI Taxonomy" id="6573"/>
    <lineage>
        <taxon>Eukaryota</taxon>
        <taxon>Metazoa</taxon>
        <taxon>Spiralia</taxon>
        <taxon>Lophotrochozoa</taxon>
        <taxon>Mollusca</taxon>
        <taxon>Bivalvia</taxon>
        <taxon>Autobranchia</taxon>
        <taxon>Pteriomorphia</taxon>
        <taxon>Pectinida</taxon>
        <taxon>Pectinoidea</taxon>
        <taxon>Pectinidae</taxon>
        <taxon>Mizuhopecten</taxon>
    </lineage>
</organism>
<dbReference type="Pfam" id="PF03567">
    <property type="entry name" value="Sulfotransfer_2"/>
    <property type="match status" value="1"/>
</dbReference>
<dbReference type="STRING" id="6573.A0A210Q7E1"/>
<dbReference type="OrthoDB" id="406981at2759"/>
<dbReference type="InterPro" id="IPR005331">
    <property type="entry name" value="Sulfotransferase"/>
</dbReference>